<keyword evidence="4 9" id="KW-0812">Transmembrane</keyword>
<dbReference type="InterPro" id="IPR048631">
    <property type="entry name" value="SecD_1st"/>
</dbReference>
<dbReference type="InterPro" id="IPR022646">
    <property type="entry name" value="SecD/SecF_CS"/>
</dbReference>
<reference evidence="13 14" key="1">
    <citation type="submission" date="2018-08" db="EMBL/GenBank/DDBJ databases">
        <title>Parvularcula sp. SM1705, isolated from surface water of the South Sea China.</title>
        <authorList>
            <person name="Sun L."/>
        </authorList>
    </citation>
    <scope>NUCLEOTIDE SEQUENCE [LARGE SCALE GENOMIC DNA]</scope>
    <source>
        <strain evidence="13 14">SM1705</strain>
    </source>
</reference>
<accession>A0A371RF68</accession>
<evidence type="ECO:0000256" key="7">
    <source>
        <dbReference type="ARBA" id="ARBA00023010"/>
    </source>
</evidence>
<dbReference type="Pfam" id="PF22599">
    <property type="entry name" value="SecDF_P1_head"/>
    <property type="match status" value="1"/>
</dbReference>
<dbReference type="GO" id="GO:0006605">
    <property type="term" value="P:protein targeting"/>
    <property type="evidence" value="ECO:0007669"/>
    <property type="project" value="UniProtKB-UniRule"/>
</dbReference>
<dbReference type="Gene3D" id="3.30.1360.200">
    <property type="match status" value="1"/>
</dbReference>
<dbReference type="Gene3D" id="3.30.70.3400">
    <property type="match status" value="2"/>
</dbReference>
<sequence length="542" mass="57754">MLQFNKWQVGTVIFLILLGAYFTVPNFFPKDPTSDSGYAQVPGFADTRVTLGLDLQGGSYLLLEVDTDEVLVNRITSMQSDIRRLLRRGDEGRITFGAINVDTENYSLTVPITNADDVDRAMRSLRPLARPLGGIGGLAGAGRDVRITQDGQNITIAMTDEAQTFYADDAVSSSIEVIRRRIDAMGTTEPQIQRQGPNRLVVQVPGNSDSEALQNVINAQGQLSFHMVDSAADPNAPTPPRRIKVPMGNMTSAPGTQLVLFATPDVTGDMVTDASASPNSDGGGFQVNFAFDTRGARRFSDVTRNNVGRQFAIVLDDEIISAPRIINPITGGSGRITGNFTPDDATQLAILIKAGALPAALTTIEQRTVGADLGADSVRAGTIALIIGFTAVIIFIVVTYGRFGIYADLALLANVLLIAGALSLLGATLTLPGIAGIVLTIGMAVDANVLIFERIREELEAGKKPVQAVEAGYRHAWSAIFDANLTTLIAALIMFQLGAGPVRGFAVTLGIGVLTSVFTAFVVTRIFTGNYVLSKRPKELKI</sequence>
<dbReference type="Gene3D" id="1.20.1640.10">
    <property type="entry name" value="Multidrug efflux transporter AcrB transmembrane domain"/>
    <property type="match status" value="1"/>
</dbReference>
<feature type="transmembrane region" description="Helical" evidence="9">
    <location>
        <begin position="405"/>
        <end position="427"/>
    </location>
</feature>
<dbReference type="InParanoid" id="A0A371RF68"/>
<gene>
    <name evidence="9 13" type="primary">secD</name>
    <name evidence="13" type="ORF">DX908_01585</name>
</gene>
<dbReference type="AlphaFoldDB" id="A0A371RF68"/>
<keyword evidence="14" id="KW-1185">Reference proteome</keyword>
<dbReference type="GO" id="GO:0005886">
    <property type="term" value="C:plasma membrane"/>
    <property type="evidence" value="ECO:0007669"/>
    <property type="project" value="UniProtKB-SubCell"/>
</dbReference>
<dbReference type="SUPFAM" id="SSF82866">
    <property type="entry name" value="Multidrug efflux transporter AcrB transmembrane domain"/>
    <property type="match status" value="1"/>
</dbReference>
<dbReference type="GO" id="GO:0043952">
    <property type="term" value="P:protein transport by the Sec complex"/>
    <property type="evidence" value="ECO:0007669"/>
    <property type="project" value="UniProtKB-UniRule"/>
</dbReference>
<dbReference type="Pfam" id="PF02355">
    <property type="entry name" value="SecD_SecF_C"/>
    <property type="match status" value="1"/>
</dbReference>
<feature type="transmembrane region" description="Helical" evidence="9">
    <location>
        <begin position="505"/>
        <end position="528"/>
    </location>
</feature>
<feature type="transmembrane region" description="Helical" evidence="9">
    <location>
        <begin position="380"/>
        <end position="398"/>
    </location>
</feature>
<evidence type="ECO:0000256" key="8">
    <source>
        <dbReference type="ARBA" id="ARBA00023136"/>
    </source>
</evidence>
<evidence type="ECO:0000256" key="9">
    <source>
        <dbReference type="HAMAP-Rule" id="MF_01463"/>
    </source>
</evidence>
<dbReference type="GO" id="GO:0065002">
    <property type="term" value="P:intracellular protein transmembrane transport"/>
    <property type="evidence" value="ECO:0007669"/>
    <property type="project" value="UniProtKB-UniRule"/>
</dbReference>
<dbReference type="GO" id="GO:0015450">
    <property type="term" value="F:protein-transporting ATPase activity"/>
    <property type="evidence" value="ECO:0007669"/>
    <property type="project" value="InterPro"/>
</dbReference>
<evidence type="ECO:0000256" key="6">
    <source>
        <dbReference type="ARBA" id="ARBA00022989"/>
    </source>
</evidence>
<dbReference type="NCBIfam" id="TIGR00916">
    <property type="entry name" value="2A0604s01"/>
    <property type="match status" value="1"/>
</dbReference>
<dbReference type="HAMAP" id="MF_01463_B">
    <property type="entry name" value="SecD_B"/>
    <property type="match status" value="1"/>
</dbReference>
<keyword evidence="5 9" id="KW-0653">Protein transport</keyword>
<dbReference type="Pfam" id="PF21760">
    <property type="entry name" value="SecD_1st"/>
    <property type="match status" value="1"/>
</dbReference>
<dbReference type="Pfam" id="PF07549">
    <property type="entry name" value="Sec_GG"/>
    <property type="match status" value="1"/>
</dbReference>
<dbReference type="EMBL" id="QUQO01000001">
    <property type="protein sequence ID" value="RFB04087.1"/>
    <property type="molecule type" value="Genomic_DNA"/>
</dbReference>
<keyword evidence="6 9" id="KW-1133">Transmembrane helix</keyword>
<feature type="domain" description="SecDF P1 head subdomain" evidence="12">
    <location>
        <begin position="254"/>
        <end position="359"/>
    </location>
</feature>
<comment type="function">
    <text evidence="9">Part of the Sec protein translocase complex. Interacts with the SecYEG preprotein conducting channel. SecDF uses the proton motive force (PMF) to complete protein translocation after the ATP-dependent function of SecA.</text>
</comment>
<feature type="domain" description="Protein export membrane protein SecD/SecF C-terminal" evidence="10">
    <location>
        <begin position="361"/>
        <end position="521"/>
    </location>
</feature>
<dbReference type="InterPro" id="IPR055344">
    <property type="entry name" value="SecD_SecF_C_bact"/>
</dbReference>
<dbReference type="InterPro" id="IPR022813">
    <property type="entry name" value="SecD/SecF_arch_bac"/>
</dbReference>
<evidence type="ECO:0000256" key="1">
    <source>
        <dbReference type="ARBA" id="ARBA00004651"/>
    </source>
</evidence>
<evidence type="ECO:0000313" key="14">
    <source>
        <dbReference type="Proteomes" id="UP000264589"/>
    </source>
</evidence>
<evidence type="ECO:0000256" key="2">
    <source>
        <dbReference type="ARBA" id="ARBA00022448"/>
    </source>
</evidence>
<dbReference type="RefSeq" id="WP_116390715.1">
    <property type="nucleotide sequence ID" value="NZ_QUQO01000001.1"/>
</dbReference>
<dbReference type="PANTHER" id="PTHR30081:SF1">
    <property type="entry name" value="PROTEIN TRANSLOCASE SUBUNIT SECD"/>
    <property type="match status" value="1"/>
</dbReference>
<feature type="transmembrane region" description="Helical" evidence="9">
    <location>
        <begin position="7"/>
        <end position="24"/>
    </location>
</feature>
<feature type="transmembrane region" description="Helical" evidence="9">
    <location>
        <begin position="476"/>
        <end position="499"/>
    </location>
</feature>
<comment type="subunit">
    <text evidence="9">Forms a complex with SecF. Part of the essential Sec protein translocation apparatus which comprises SecA, SecYEG and auxiliary proteins SecDF-YajC and YidC.</text>
</comment>
<proteinExistence type="inferred from homology"/>
<name>A0A371RF68_9PROT</name>
<dbReference type="InterPro" id="IPR005791">
    <property type="entry name" value="SecD"/>
</dbReference>
<evidence type="ECO:0000256" key="3">
    <source>
        <dbReference type="ARBA" id="ARBA00022475"/>
    </source>
</evidence>
<evidence type="ECO:0000313" key="13">
    <source>
        <dbReference type="EMBL" id="RFB04087.1"/>
    </source>
</evidence>
<evidence type="ECO:0000256" key="5">
    <source>
        <dbReference type="ARBA" id="ARBA00022927"/>
    </source>
</evidence>
<dbReference type="InterPro" id="IPR054384">
    <property type="entry name" value="SecDF_P1_head"/>
</dbReference>
<evidence type="ECO:0000259" key="12">
    <source>
        <dbReference type="Pfam" id="PF22599"/>
    </source>
</evidence>
<dbReference type="FunFam" id="1.20.1640.10:FF:000004">
    <property type="entry name" value="Protein translocase subunit SecD"/>
    <property type="match status" value="1"/>
</dbReference>
<keyword evidence="8 9" id="KW-0472">Membrane</keyword>
<dbReference type="Proteomes" id="UP000264589">
    <property type="component" value="Unassembled WGS sequence"/>
</dbReference>
<keyword evidence="3 9" id="KW-1003">Cell membrane</keyword>
<dbReference type="PANTHER" id="PTHR30081">
    <property type="entry name" value="PROTEIN-EXPORT MEMBRANE PROTEIN SEC"/>
    <property type="match status" value="1"/>
</dbReference>
<keyword evidence="2 9" id="KW-0813">Transport</keyword>
<comment type="subcellular location">
    <subcellularLocation>
        <location evidence="1 9">Cell membrane</location>
        <topology evidence="1 9">Multi-pass membrane protein</topology>
    </subcellularLocation>
</comment>
<organism evidence="13 14">
    <name type="scientific">Parvularcula marina</name>
    <dbReference type="NCBI Taxonomy" id="2292771"/>
    <lineage>
        <taxon>Bacteria</taxon>
        <taxon>Pseudomonadati</taxon>
        <taxon>Pseudomonadota</taxon>
        <taxon>Alphaproteobacteria</taxon>
        <taxon>Parvularculales</taxon>
        <taxon>Parvularculaceae</taxon>
        <taxon>Parvularcula</taxon>
    </lineage>
</organism>
<comment type="similarity">
    <text evidence="9">Belongs to the SecD/SecF family. SecD subfamily.</text>
</comment>
<dbReference type="NCBIfam" id="TIGR01129">
    <property type="entry name" value="secD"/>
    <property type="match status" value="1"/>
</dbReference>
<feature type="transmembrane region" description="Helical" evidence="9">
    <location>
        <begin position="433"/>
        <end position="455"/>
    </location>
</feature>
<dbReference type="OrthoDB" id="9805019at2"/>
<evidence type="ECO:0000256" key="4">
    <source>
        <dbReference type="ARBA" id="ARBA00022692"/>
    </source>
</evidence>
<evidence type="ECO:0000259" key="11">
    <source>
        <dbReference type="Pfam" id="PF21760"/>
    </source>
</evidence>
<keyword evidence="7 9" id="KW-0811">Translocation</keyword>
<protein>
    <recommendedName>
        <fullName evidence="9">Protein translocase subunit SecD</fullName>
    </recommendedName>
</protein>
<comment type="caution">
    <text evidence="13">The sequence shown here is derived from an EMBL/GenBank/DDBJ whole genome shotgun (WGS) entry which is preliminary data.</text>
</comment>
<evidence type="ECO:0000259" key="10">
    <source>
        <dbReference type="Pfam" id="PF02355"/>
    </source>
</evidence>
<dbReference type="FunCoup" id="A0A371RF68">
    <property type="interactions" value="302"/>
</dbReference>
<feature type="domain" description="Protein translocase subunit SecDF P1" evidence="11">
    <location>
        <begin position="172"/>
        <end position="229"/>
    </location>
</feature>
<dbReference type="InterPro" id="IPR048634">
    <property type="entry name" value="SecD_SecF_C"/>
</dbReference>